<protein>
    <submittedName>
        <fullName evidence="3">Integrase catalytic domain-containing protein</fullName>
    </submittedName>
</protein>
<accession>A0A5S6R4R8</accession>
<dbReference type="GO" id="GO:0015074">
    <property type="term" value="P:DNA integration"/>
    <property type="evidence" value="ECO:0007669"/>
    <property type="project" value="InterPro"/>
</dbReference>
<organism evidence="2 3">
    <name type="scientific">Trichuris muris</name>
    <name type="common">Mouse whipworm</name>
    <dbReference type="NCBI Taxonomy" id="70415"/>
    <lineage>
        <taxon>Eukaryota</taxon>
        <taxon>Metazoa</taxon>
        <taxon>Ecdysozoa</taxon>
        <taxon>Nematoda</taxon>
        <taxon>Enoplea</taxon>
        <taxon>Dorylaimia</taxon>
        <taxon>Trichinellida</taxon>
        <taxon>Trichuridae</taxon>
        <taxon>Trichuris</taxon>
    </lineage>
</organism>
<evidence type="ECO:0000313" key="3">
    <source>
        <dbReference type="WBParaSite" id="TMUE_3000014309.1"/>
    </source>
</evidence>
<dbReference type="PANTHER" id="PTHR37984:SF5">
    <property type="entry name" value="PROTEIN NYNRIN-LIKE"/>
    <property type="match status" value="1"/>
</dbReference>
<dbReference type="InterPro" id="IPR050951">
    <property type="entry name" value="Retrovirus_Pol_polyprotein"/>
</dbReference>
<name>A0A5S6R4R8_TRIMR</name>
<dbReference type="InterPro" id="IPR012337">
    <property type="entry name" value="RNaseH-like_sf"/>
</dbReference>
<proteinExistence type="predicted"/>
<dbReference type="InterPro" id="IPR036397">
    <property type="entry name" value="RNaseH_sf"/>
</dbReference>
<dbReference type="PANTHER" id="PTHR37984">
    <property type="entry name" value="PROTEIN CBG26694"/>
    <property type="match status" value="1"/>
</dbReference>
<dbReference type="STRING" id="70415.A0A5S6R4R8"/>
<evidence type="ECO:0000313" key="2">
    <source>
        <dbReference type="Proteomes" id="UP000046395"/>
    </source>
</evidence>
<dbReference type="WBParaSite" id="TMUE_3000014309.1">
    <property type="protein sequence ID" value="TMUE_3000014309.1"/>
    <property type="gene ID" value="WBGene00302175"/>
</dbReference>
<evidence type="ECO:0000259" key="1">
    <source>
        <dbReference type="PROSITE" id="PS50994"/>
    </source>
</evidence>
<reference evidence="3" key="1">
    <citation type="submission" date="2019-12" db="UniProtKB">
        <authorList>
            <consortium name="WormBaseParasite"/>
        </authorList>
    </citation>
    <scope>IDENTIFICATION</scope>
</reference>
<dbReference type="AlphaFoldDB" id="A0A5S6R4R8"/>
<keyword evidence="2" id="KW-1185">Reference proteome</keyword>
<feature type="domain" description="Integrase catalytic" evidence="1">
    <location>
        <begin position="1"/>
        <end position="118"/>
    </location>
</feature>
<dbReference type="SUPFAM" id="SSF53098">
    <property type="entry name" value="Ribonuclease H-like"/>
    <property type="match status" value="1"/>
</dbReference>
<dbReference type="PROSITE" id="PS50994">
    <property type="entry name" value="INTEGRASE"/>
    <property type="match status" value="1"/>
</dbReference>
<dbReference type="Proteomes" id="UP000046395">
    <property type="component" value="Unassembled WGS sequence"/>
</dbReference>
<dbReference type="Gene3D" id="3.30.420.10">
    <property type="entry name" value="Ribonuclease H-like superfamily/Ribonuclease H"/>
    <property type="match status" value="1"/>
</dbReference>
<dbReference type="GO" id="GO:0003676">
    <property type="term" value="F:nucleic acid binding"/>
    <property type="evidence" value="ECO:0007669"/>
    <property type="project" value="InterPro"/>
</dbReference>
<sequence>MFSRSFRNQTVPDATVDLLEEDFAHFGYPHTLVTDNAPSFRSEEFEAWCRERGIVHLTGALYHPATNGAAERLVQSFKQSLRKSLLPPKAALQEFLIQYRRTPLQSGYSPAELLNGRQIIWKTGEIS</sequence>
<dbReference type="InterPro" id="IPR001584">
    <property type="entry name" value="Integrase_cat-core"/>
</dbReference>